<sequence length="360" mass="39703">MDTARLTRRGNNRPPPQHEGPQRSSSRSLSPPPSPGRLKRKDKTDGTALSMTTLVMRFCVGSVLLAWVALACNILMPQAFSFNEALGEAEVSFSVKSLSPAAASATARQVVTRPTVEIVAEYAHDPKAFTQGLLVVKDGASKFLIESTGLYGESSLRKVDIETGLVLAKYDLPSELFGEGVTLSEDNQLVMLTWKSRKGYVFDLDISHPKGAFVEVAREFEFDTVTGEGWGIDYDGVHLLVSDGSSTIMFWDPKTMQEVRRIDVNYRGQLVSHLNELEYANGYLYANIWYQYVIAKIDPTDGTIVTVFDCSQLAQQAGAVSNRDAVLNGIAYDGNEDVFYLTGKLWSRVFKVKLLEPPSP</sequence>
<proteinExistence type="predicted"/>
<dbReference type="Proteomes" id="UP001146120">
    <property type="component" value="Unassembled WGS sequence"/>
</dbReference>
<dbReference type="Pfam" id="PF05096">
    <property type="entry name" value="Glu_cyclase_2"/>
    <property type="match status" value="1"/>
</dbReference>
<dbReference type="PANTHER" id="PTHR31270">
    <property type="entry name" value="GLUTAMINYL-PEPTIDE CYCLOTRANSFERASE"/>
    <property type="match status" value="1"/>
</dbReference>
<keyword evidence="4" id="KW-1185">Reference proteome</keyword>
<dbReference type="InterPro" id="IPR007788">
    <property type="entry name" value="QCT"/>
</dbReference>
<accession>A0AAV2YFR0</accession>
<dbReference type="GO" id="GO:0016603">
    <property type="term" value="F:glutaminyl-peptide cyclotransferase activity"/>
    <property type="evidence" value="ECO:0007669"/>
    <property type="project" value="InterPro"/>
</dbReference>
<feature type="region of interest" description="Disordered" evidence="1">
    <location>
        <begin position="1"/>
        <end position="45"/>
    </location>
</feature>
<dbReference type="InterPro" id="IPR015943">
    <property type="entry name" value="WD40/YVTN_repeat-like_dom_sf"/>
</dbReference>
<evidence type="ECO:0008006" key="5">
    <source>
        <dbReference type="Google" id="ProtNLM"/>
    </source>
</evidence>
<dbReference type="AlphaFoldDB" id="A0AAV2YFR0"/>
<dbReference type="Gene3D" id="2.130.10.10">
    <property type="entry name" value="YVTN repeat-like/Quinoprotein amine dehydrogenase"/>
    <property type="match status" value="1"/>
</dbReference>
<evidence type="ECO:0000313" key="3">
    <source>
        <dbReference type="EMBL" id="DAZ93572.1"/>
    </source>
</evidence>
<keyword evidence="2" id="KW-0812">Transmembrane</keyword>
<evidence type="ECO:0000256" key="2">
    <source>
        <dbReference type="SAM" id="Phobius"/>
    </source>
</evidence>
<dbReference type="PANTHER" id="PTHR31270:SF1">
    <property type="entry name" value="GLUTAMINYL-PEPTIDE CYCLOTRANSFERASE"/>
    <property type="match status" value="1"/>
</dbReference>
<evidence type="ECO:0000313" key="4">
    <source>
        <dbReference type="Proteomes" id="UP001146120"/>
    </source>
</evidence>
<dbReference type="EMBL" id="DAKRPA010000307">
    <property type="protein sequence ID" value="DAZ93572.1"/>
    <property type="molecule type" value="Genomic_DNA"/>
</dbReference>
<feature type="transmembrane region" description="Helical" evidence="2">
    <location>
        <begin position="47"/>
        <end position="70"/>
    </location>
</feature>
<reference evidence="3" key="1">
    <citation type="submission" date="2022-11" db="EMBL/GenBank/DDBJ databases">
        <authorList>
            <person name="Morgan W.R."/>
            <person name="Tartar A."/>
        </authorList>
    </citation>
    <scope>NUCLEOTIDE SEQUENCE</scope>
    <source>
        <strain evidence="3">ARSEF 373</strain>
    </source>
</reference>
<dbReference type="SUPFAM" id="SSF50969">
    <property type="entry name" value="YVTN repeat-like/Quinoprotein amine dehydrogenase"/>
    <property type="match status" value="1"/>
</dbReference>
<evidence type="ECO:0000256" key="1">
    <source>
        <dbReference type="SAM" id="MobiDB-lite"/>
    </source>
</evidence>
<comment type="caution">
    <text evidence="3">The sequence shown here is derived from an EMBL/GenBank/DDBJ whole genome shotgun (WGS) entry which is preliminary data.</text>
</comment>
<dbReference type="InterPro" id="IPR011044">
    <property type="entry name" value="Quino_amine_DH_bsu"/>
</dbReference>
<name>A0AAV2YFR0_9STRA</name>
<feature type="compositionally biased region" description="Basic residues" evidence="1">
    <location>
        <begin position="1"/>
        <end position="11"/>
    </location>
</feature>
<gene>
    <name evidence="3" type="ORF">N0F65_009812</name>
</gene>
<protein>
    <recommendedName>
        <fullName evidence="5">Glutamine cyclotransferase</fullName>
    </recommendedName>
</protein>
<keyword evidence="2" id="KW-0472">Membrane</keyword>
<keyword evidence="2" id="KW-1133">Transmembrane helix</keyword>
<reference evidence="3" key="2">
    <citation type="journal article" date="2023" name="Microbiol Resour">
        <title>Decontamination and Annotation of the Draft Genome Sequence of the Oomycete Lagenidium giganteum ARSEF 373.</title>
        <authorList>
            <person name="Morgan W.R."/>
            <person name="Tartar A."/>
        </authorList>
    </citation>
    <scope>NUCLEOTIDE SEQUENCE</scope>
    <source>
        <strain evidence="3">ARSEF 373</strain>
    </source>
</reference>
<organism evidence="3 4">
    <name type="scientific">Lagenidium giganteum</name>
    <dbReference type="NCBI Taxonomy" id="4803"/>
    <lineage>
        <taxon>Eukaryota</taxon>
        <taxon>Sar</taxon>
        <taxon>Stramenopiles</taxon>
        <taxon>Oomycota</taxon>
        <taxon>Peronosporomycetes</taxon>
        <taxon>Pythiales</taxon>
        <taxon>Pythiaceae</taxon>
    </lineage>
</organism>